<dbReference type="EMBL" id="PKMF04000258">
    <property type="protein sequence ID" value="KAK7840573.1"/>
    <property type="molecule type" value="Genomic_DNA"/>
</dbReference>
<dbReference type="GO" id="GO:0004553">
    <property type="term" value="F:hydrolase activity, hydrolyzing O-glycosyl compounds"/>
    <property type="evidence" value="ECO:0007669"/>
    <property type="project" value="InterPro"/>
</dbReference>
<reference evidence="2 3" key="1">
    <citation type="journal article" date="2018" name="Sci. Data">
        <title>The draft genome sequence of cork oak.</title>
        <authorList>
            <person name="Ramos A.M."/>
            <person name="Usie A."/>
            <person name="Barbosa P."/>
            <person name="Barros P.M."/>
            <person name="Capote T."/>
            <person name="Chaves I."/>
            <person name="Simoes F."/>
            <person name="Abreu I."/>
            <person name="Carrasquinho I."/>
            <person name="Faro C."/>
            <person name="Guimaraes J.B."/>
            <person name="Mendonca D."/>
            <person name="Nobrega F."/>
            <person name="Rodrigues L."/>
            <person name="Saibo N.J.M."/>
            <person name="Varela M.C."/>
            <person name="Egas C."/>
            <person name="Matos J."/>
            <person name="Miguel C.M."/>
            <person name="Oliveira M.M."/>
            <person name="Ricardo C.P."/>
            <person name="Goncalves S."/>
        </authorList>
    </citation>
    <scope>NUCLEOTIDE SEQUENCE [LARGE SCALE GENOMIC DNA]</scope>
    <source>
        <strain evidence="3">cv. HL8</strain>
    </source>
</reference>
<comment type="caution">
    <text evidence="2">The sequence shown here is derived from an EMBL/GenBank/DDBJ whole genome shotgun (WGS) entry which is preliminary data.</text>
</comment>
<evidence type="ECO:0000313" key="2">
    <source>
        <dbReference type="EMBL" id="KAK7840573.1"/>
    </source>
</evidence>
<evidence type="ECO:0000313" key="3">
    <source>
        <dbReference type="Proteomes" id="UP000237347"/>
    </source>
</evidence>
<accession>A0AAW0KM50</accession>
<dbReference type="InterPro" id="IPR008979">
    <property type="entry name" value="Galactose-bd-like_sf"/>
</dbReference>
<organism evidence="2 3">
    <name type="scientific">Quercus suber</name>
    <name type="common">Cork oak</name>
    <dbReference type="NCBI Taxonomy" id="58331"/>
    <lineage>
        <taxon>Eukaryota</taxon>
        <taxon>Viridiplantae</taxon>
        <taxon>Streptophyta</taxon>
        <taxon>Embryophyta</taxon>
        <taxon>Tracheophyta</taxon>
        <taxon>Spermatophyta</taxon>
        <taxon>Magnoliopsida</taxon>
        <taxon>eudicotyledons</taxon>
        <taxon>Gunneridae</taxon>
        <taxon>Pentapetalae</taxon>
        <taxon>rosids</taxon>
        <taxon>fabids</taxon>
        <taxon>Fagales</taxon>
        <taxon>Fagaceae</taxon>
        <taxon>Quercus</taxon>
    </lineage>
</organism>
<dbReference type="PANTHER" id="PTHR23421">
    <property type="entry name" value="BETA-GALACTOSIDASE RELATED"/>
    <property type="match status" value="1"/>
</dbReference>
<sequence length="248" mass="28377">AHVYHVDIDIEGLNLTQYRSESRCSAFLANIDERKAAAVTFLGQTYYLPPWSVSILPDCRNSVFNTAKVGAQTSVKMVDFDLPLFTHFSAQKQSMIHNGVPYISKSWMTVKEPIGVWSENIFTVQGILEHLNVTKDHSDYLWYITRIYVSDDDIAFWEEKEVRPTLTIDSMRDVLRVFINGKLIGFANLYSIWSFENEGSVIGHWVKVVHPVQFIKGYNDLLLLSETVGLQKISKYAMRKGQPAHHMA</sequence>
<dbReference type="InterPro" id="IPR041392">
    <property type="entry name" value="GHD"/>
</dbReference>
<feature type="non-terminal residue" evidence="2">
    <location>
        <position position="1"/>
    </location>
</feature>
<gene>
    <name evidence="2" type="primary">BGAL9_3</name>
    <name evidence="2" type="ORF">CFP56_016443</name>
</gene>
<dbReference type="SUPFAM" id="SSF49785">
    <property type="entry name" value="Galactose-binding domain-like"/>
    <property type="match status" value="1"/>
</dbReference>
<dbReference type="GO" id="GO:0005975">
    <property type="term" value="P:carbohydrate metabolic process"/>
    <property type="evidence" value="ECO:0007669"/>
    <property type="project" value="InterPro"/>
</dbReference>
<dbReference type="InterPro" id="IPR001944">
    <property type="entry name" value="Glycoside_Hdrlase_35"/>
</dbReference>
<dbReference type="AlphaFoldDB" id="A0AAW0KM50"/>
<dbReference type="Pfam" id="PF17834">
    <property type="entry name" value="GHD"/>
    <property type="match status" value="1"/>
</dbReference>
<name>A0AAW0KM50_QUESU</name>
<evidence type="ECO:0000259" key="1">
    <source>
        <dbReference type="Pfam" id="PF17834"/>
    </source>
</evidence>
<keyword evidence="3" id="KW-1185">Reference proteome</keyword>
<protein>
    <submittedName>
        <fullName evidence="2">Beta-galactosidase 9</fullName>
    </submittedName>
</protein>
<proteinExistence type="predicted"/>
<feature type="domain" description="Beta-galactosidase beta-sandwich" evidence="1">
    <location>
        <begin position="17"/>
        <end position="69"/>
    </location>
</feature>
<dbReference type="Proteomes" id="UP000237347">
    <property type="component" value="Unassembled WGS sequence"/>
</dbReference>